<keyword evidence="1" id="KW-0472">Membrane</keyword>
<evidence type="ECO:0000313" key="3">
    <source>
        <dbReference type="Proteomes" id="UP000681035"/>
    </source>
</evidence>
<evidence type="ECO:0000313" key="2">
    <source>
        <dbReference type="EMBL" id="BCK81569.1"/>
    </source>
</evidence>
<feature type="transmembrane region" description="Helical" evidence="1">
    <location>
        <begin position="33"/>
        <end position="52"/>
    </location>
</feature>
<dbReference type="AlphaFoldDB" id="A0A810PZQ3"/>
<accession>A0A810PZQ3</accession>
<keyword evidence="1" id="KW-1133">Transmembrane helix</keyword>
<keyword evidence="1" id="KW-0812">Transmembrane</keyword>
<dbReference type="Proteomes" id="UP000681035">
    <property type="component" value="Chromosome"/>
</dbReference>
<gene>
    <name evidence="2" type="ORF">MM50RIKEN_13320</name>
</gene>
<reference evidence="2" key="1">
    <citation type="submission" date="2020-09" db="EMBL/GenBank/DDBJ databases">
        <title>New species isolated from human feces.</title>
        <authorList>
            <person name="Kitahara M."/>
            <person name="Shigeno Y."/>
            <person name="Shime M."/>
            <person name="Matsumoto Y."/>
            <person name="Nakamura S."/>
            <person name="Motooka D."/>
            <person name="Fukuoka S."/>
            <person name="Nishikawa H."/>
            <person name="Benno Y."/>
        </authorList>
    </citation>
    <scope>NUCLEOTIDE SEQUENCE</scope>
    <source>
        <strain evidence="2">MM50</strain>
    </source>
</reference>
<keyword evidence="3" id="KW-1185">Reference proteome</keyword>
<proteinExistence type="predicted"/>
<name>A0A810PZQ3_9FIRM</name>
<dbReference type="EMBL" id="AP023418">
    <property type="protein sequence ID" value="BCK81569.1"/>
    <property type="molecule type" value="Genomic_DNA"/>
</dbReference>
<dbReference type="KEGG" id="vcop:MM50RIKEN_13320"/>
<sequence length="85" mass="9574">MAVAVALFLSRGEKEYAFLEKEPLEVPPERSCVIWTVSGVLFGAVMTVMRLLNRKNNPPRGFSQKARRSVTSGPLFVFRQLLFTS</sequence>
<protein>
    <submittedName>
        <fullName evidence="2">Uncharacterized protein</fullName>
    </submittedName>
</protein>
<evidence type="ECO:0000256" key="1">
    <source>
        <dbReference type="SAM" id="Phobius"/>
    </source>
</evidence>
<organism evidence="2 3">
    <name type="scientific">Vescimonas coprocola</name>
    <dbReference type="NCBI Taxonomy" id="2714355"/>
    <lineage>
        <taxon>Bacteria</taxon>
        <taxon>Bacillati</taxon>
        <taxon>Bacillota</taxon>
        <taxon>Clostridia</taxon>
        <taxon>Eubacteriales</taxon>
        <taxon>Oscillospiraceae</taxon>
        <taxon>Vescimonas</taxon>
    </lineage>
</organism>